<feature type="chain" id="PRO_5040169035" evidence="1">
    <location>
        <begin position="20"/>
        <end position="800"/>
    </location>
</feature>
<dbReference type="InterPro" id="IPR052766">
    <property type="entry name" value="S41A_metabolite_peptidase"/>
</dbReference>
<evidence type="ECO:0000313" key="4">
    <source>
        <dbReference type="Proteomes" id="UP000824596"/>
    </source>
</evidence>
<evidence type="ECO:0000313" key="3">
    <source>
        <dbReference type="EMBL" id="KAH0964004.1"/>
    </source>
</evidence>
<comment type="caution">
    <text evidence="3">The sequence shown here is derived from an EMBL/GenBank/DDBJ whole genome shotgun (WGS) entry which is preliminary data.</text>
</comment>
<dbReference type="PANTHER" id="PTHR37049:SF4">
    <property type="entry name" value="RHODANESE DOMAIN-CONTAINING PROTEIN"/>
    <property type="match status" value="1"/>
</dbReference>
<dbReference type="AlphaFoldDB" id="A0A9P8N132"/>
<proteinExistence type="predicted"/>
<dbReference type="EMBL" id="JAIZPD010000004">
    <property type="protein sequence ID" value="KAH0964004.1"/>
    <property type="molecule type" value="Genomic_DNA"/>
</dbReference>
<feature type="signal peptide" evidence="1">
    <location>
        <begin position="1"/>
        <end position="19"/>
    </location>
</feature>
<protein>
    <submittedName>
        <fullName evidence="3">Pyridine nucleotide-disulfide oxidoreductase family protein</fullName>
    </submittedName>
</protein>
<evidence type="ECO:0000256" key="1">
    <source>
        <dbReference type="SAM" id="SignalP"/>
    </source>
</evidence>
<dbReference type="PANTHER" id="PTHR37049">
    <property type="entry name" value="PEPTIDASE S41 FAMILY PROTEIN"/>
    <property type="match status" value="1"/>
</dbReference>
<dbReference type="Proteomes" id="UP000824596">
    <property type="component" value="Unassembled WGS sequence"/>
</dbReference>
<dbReference type="InterPro" id="IPR056186">
    <property type="entry name" value="PDZ_CPAF-rel"/>
</dbReference>
<keyword evidence="4" id="KW-1185">Reference proteome</keyword>
<organism evidence="3 4">
    <name type="scientific">Hirsutella rhossiliensis</name>
    <dbReference type="NCBI Taxonomy" id="111463"/>
    <lineage>
        <taxon>Eukaryota</taxon>
        <taxon>Fungi</taxon>
        <taxon>Dikarya</taxon>
        <taxon>Ascomycota</taxon>
        <taxon>Pezizomycotina</taxon>
        <taxon>Sordariomycetes</taxon>
        <taxon>Hypocreomycetidae</taxon>
        <taxon>Hypocreales</taxon>
        <taxon>Ophiocordycipitaceae</taxon>
        <taxon>Hirsutella</taxon>
    </lineage>
</organism>
<name>A0A9P8N132_9HYPO</name>
<dbReference type="GeneID" id="68353561"/>
<evidence type="ECO:0000259" key="2">
    <source>
        <dbReference type="Pfam" id="PF23658"/>
    </source>
</evidence>
<dbReference type="Pfam" id="PF23658">
    <property type="entry name" value="PDZ_CPAF_rel"/>
    <property type="match status" value="1"/>
</dbReference>
<accession>A0A9P8N132</accession>
<sequence length="800" mass="87692">MRNFIIATAPLLLAAAGAADNACGRISALWAEKANVVPKVPVRVPAATAYECLNTVPLDKEAAIALVDSIQPYLEWQSDAAYKADPPASYPFAGYDMFANLAEIKVKLQTDKYAREYAFQTDLFESVFAPGHDSHFLFYPDLLSKAFQWSRDDVLVSISEDGKSLPVIKLYKDVKADPKTAPAITRINDMDAATFIEEVATKSTWYSDIDAAYNSMFLQRSANVLTGSSGFFKGNGYGALLYPGPSTSFKFSNGTTLTVENTARVLGNWGGITDGASVYSRFCAPAPEPPALKHPYIPPIGPLPGAKDGAIITYPKPIISSSDAVVSGYYLTEDGLQDTACRDFFQKAVSDGRNKLLIDVQSNLGGIIWLVVDLFRQLFPDIQEDFFFRNKVSDGSYAIARAISDQIKDIDPLNTHNDNNQPFNKFEDKFSGRNVFKNTEYTALYRWDPNNPLITKNETYGVGIEISGYGSLAHQAQPFKPENIAIVHDGTCNSGCAFLSESLTIYGGVKSIVFGGRPTPGPMRGAGGARGGPIVSYNKVYEYAQLAKESTTDPKLVAALNRYTDVAFRRSLGTSVNTADWILRDHVNDGVPTQYNSHNSDCRLWWTAPMLTDIKEVWKVAANSAFNGAQCVNGEIKKGAVPQNIPPGPCQKIKKLEFGITLSDDFWSGTYDHIGAVLEGPAGQATLDIADKPERGFQAWTPVDLQSSFGSDTIDINGISTIKLTAKGIFWTLEPERNDKFEVQDIKLRAQCAESDLNIKNDKLANLNSWYSHPGGWFLSPFLTKNVATFNVTVQDWAKT</sequence>
<gene>
    <name evidence="3" type="ORF">HRG_04432</name>
</gene>
<dbReference type="OrthoDB" id="27214at2759"/>
<dbReference type="RefSeq" id="XP_044721517.1">
    <property type="nucleotide sequence ID" value="XM_044862903.1"/>
</dbReference>
<feature type="domain" description="CPAF-like PDZ" evidence="2">
    <location>
        <begin position="148"/>
        <end position="268"/>
    </location>
</feature>
<reference evidence="3" key="1">
    <citation type="submission" date="2021-09" db="EMBL/GenBank/DDBJ databases">
        <title>A high-quality genome of the endoparasitic fungus Hirsutella rhossiliensis with a comparison of Hirsutella genomes reveals transposable elements contributing to genome size variation.</title>
        <authorList>
            <person name="Lin R."/>
            <person name="Jiao Y."/>
            <person name="Sun X."/>
            <person name="Ling J."/>
            <person name="Xie B."/>
            <person name="Cheng X."/>
        </authorList>
    </citation>
    <scope>NUCLEOTIDE SEQUENCE</scope>
    <source>
        <strain evidence="3">HR02</strain>
    </source>
</reference>
<keyword evidence="1" id="KW-0732">Signal</keyword>